<feature type="region of interest" description="Disordered" evidence="1">
    <location>
        <begin position="1"/>
        <end position="71"/>
    </location>
</feature>
<evidence type="ECO:0000313" key="3">
    <source>
        <dbReference type="Proteomes" id="UP000800094"/>
    </source>
</evidence>
<dbReference type="AlphaFoldDB" id="A0A6A6ILJ3"/>
<proteinExistence type="predicted"/>
<dbReference type="EMBL" id="ML987193">
    <property type="protein sequence ID" value="KAF2251276.1"/>
    <property type="molecule type" value="Genomic_DNA"/>
</dbReference>
<evidence type="ECO:0000256" key="1">
    <source>
        <dbReference type="SAM" id="MobiDB-lite"/>
    </source>
</evidence>
<evidence type="ECO:0000313" key="2">
    <source>
        <dbReference type="EMBL" id="KAF2251276.1"/>
    </source>
</evidence>
<sequence>GKRQRPNAHPRQRPRAPLGRHRRAQRHRDERRYLPQHHQAPSPARRDPSRIRDPSAHQRHRARCVRPRSGRGNDLRRYEALARLDHRVTQAGEAYGYGSVGMGCHGHGLPAGCLVRSEEDGVGVVSRRISPTHSSKAVVYQIACGVGGSTLASTLDITAPDDFVLLHRHVRGIWEE</sequence>
<keyword evidence="3" id="KW-1185">Reference proteome</keyword>
<feature type="compositionally biased region" description="Basic residues" evidence="1">
    <location>
        <begin position="57"/>
        <end position="69"/>
    </location>
</feature>
<feature type="non-terminal residue" evidence="2">
    <location>
        <position position="1"/>
    </location>
</feature>
<accession>A0A6A6ILJ3</accession>
<dbReference type="GeneID" id="54588164"/>
<organism evidence="2 3">
    <name type="scientific">Trematosphaeria pertusa</name>
    <dbReference type="NCBI Taxonomy" id="390896"/>
    <lineage>
        <taxon>Eukaryota</taxon>
        <taxon>Fungi</taxon>
        <taxon>Dikarya</taxon>
        <taxon>Ascomycota</taxon>
        <taxon>Pezizomycotina</taxon>
        <taxon>Dothideomycetes</taxon>
        <taxon>Pleosporomycetidae</taxon>
        <taxon>Pleosporales</taxon>
        <taxon>Massarineae</taxon>
        <taxon>Trematosphaeriaceae</taxon>
        <taxon>Trematosphaeria</taxon>
    </lineage>
</organism>
<feature type="compositionally biased region" description="Basic residues" evidence="1">
    <location>
        <begin position="1"/>
        <end position="26"/>
    </location>
</feature>
<name>A0A6A6ILJ3_9PLEO</name>
<reference evidence="2" key="1">
    <citation type="journal article" date="2020" name="Stud. Mycol.">
        <title>101 Dothideomycetes genomes: a test case for predicting lifestyles and emergence of pathogens.</title>
        <authorList>
            <person name="Haridas S."/>
            <person name="Albert R."/>
            <person name="Binder M."/>
            <person name="Bloem J."/>
            <person name="Labutti K."/>
            <person name="Salamov A."/>
            <person name="Andreopoulos B."/>
            <person name="Baker S."/>
            <person name="Barry K."/>
            <person name="Bills G."/>
            <person name="Bluhm B."/>
            <person name="Cannon C."/>
            <person name="Castanera R."/>
            <person name="Culley D."/>
            <person name="Daum C."/>
            <person name="Ezra D."/>
            <person name="Gonzalez J."/>
            <person name="Henrissat B."/>
            <person name="Kuo A."/>
            <person name="Liang C."/>
            <person name="Lipzen A."/>
            <person name="Lutzoni F."/>
            <person name="Magnuson J."/>
            <person name="Mondo S."/>
            <person name="Nolan M."/>
            <person name="Ohm R."/>
            <person name="Pangilinan J."/>
            <person name="Park H.-J."/>
            <person name="Ramirez L."/>
            <person name="Alfaro M."/>
            <person name="Sun H."/>
            <person name="Tritt A."/>
            <person name="Yoshinaga Y."/>
            <person name="Zwiers L.-H."/>
            <person name="Turgeon B."/>
            <person name="Goodwin S."/>
            <person name="Spatafora J."/>
            <person name="Crous P."/>
            <person name="Grigoriev I."/>
        </authorList>
    </citation>
    <scope>NUCLEOTIDE SEQUENCE</scope>
    <source>
        <strain evidence="2">CBS 122368</strain>
    </source>
</reference>
<dbReference type="Proteomes" id="UP000800094">
    <property type="component" value="Unassembled WGS sequence"/>
</dbReference>
<dbReference type="RefSeq" id="XP_033686280.1">
    <property type="nucleotide sequence ID" value="XM_033834834.1"/>
</dbReference>
<gene>
    <name evidence="2" type="ORF">BU26DRAFT_592384</name>
</gene>
<protein>
    <submittedName>
        <fullName evidence="2">Uncharacterized protein</fullName>
    </submittedName>
</protein>
<feature type="compositionally biased region" description="Basic and acidic residues" evidence="1">
    <location>
        <begin position="44"/>
        <end position="56"/>
    </location>
</feature>